<feature type="region of interest" description="Disordered" evidence="1">
    <location>
        <begin position="46"/>
        <end position="74"/>
    </location>
</feature>
<gene>
    <name evidence="2" type="ORF">SMRZ_LOCUS5515</name>
</gene>
<dbReference type="EMBL" id="UZAI01001916">
    <property type="protein sequence ID" value="VDO66482.1"/>
    <property type="molecule type" value="Genomic_DNA"/>
</dbReference>
<reference evidence="2 3" key="1">
    <citation type="submission" date="2018-11" db="EMBL/GenBank/DDBJ databases">
        <authorList>
            <consortium name="Pathogen Informatics"/>
        </authorList>
    </citation>
    <scope>NUCLEOTIDE SEQUENCE [LARGE SCALE GENOMIC DNA]</scope>
    <source>
        <strain evidence="2 3">Zambia</strain>
    </source>
</reference>
<evidence type="ECO:0000313" key="2">
    <source>
        <dbReference type="EMBL" id="VDO66482.1"/>
    </source>
</evidence>
<accession>A0A183LNZ0</accession>
<proteinExistence type="predicted"/>
<evidence type="ECO:0000313" key="3">
    <source>
        <dbReference type="Proteomes" id="UP000277204"/>
    </source>
</evidence>
<dbReference type="AlphaFoldDB" id="A0A183LNZ0"/>
<dbReference type="Proteomes" id="UP000277204">
    <property type="component" value="Unassembled WGS sequence"/>
</dbReference>
<organism evidence="2 3">
    <name type="scientific">Schistosoma margrebowiei</name>
    <dbReference type="NCBI Taxonomy" id="48269"/>
    <lineage>
        <taxon>Eukaryota</taxon>
        <taxon>Metazoa</taxon>
        <taxon>Spiralia</taxon>
        <taxon>Lophotrochozoa</taxon>
        <taxon>Platyhelminthes</taxon>
        <taxon>Trematoda</taxon>
        <taxon>Digenea</taxon>
        <taxon>Strigeidida</taxon>
        <taxon>Schistosomatoidea</taxon>
        <taxon>Schistosomatidae</taxon>
        <taxon>Schistosoma</taxon>
    </lineage>
</organism>
<feature type="compositionally biased region" description="Basic and acidic residues" evidence="1">
    <location>
        <begin position="58"/>
        <end position="68"/>
    </location>
</feature>
<protein>
    <submittedName>
        <fullName evidence="2">Uncharacterized protein</fullName>
    </submittedName>
</protein>
<keyword evidence="3" id="KW-1185">Reference proteome</keyword>
<name>A0A183LNZ0_9TREM</name>
<dbReference type="STRING" id="48269.A0A183LNZ0"/>
<sequence>MVRGGTAFPHKRIHKAAWISPFHTTQNKITMSMENMRIRRGANIASDHHLPDGCQDQSEAKEAMDNLRNRSKSV</sequence>
<evidence type="ECO:0000256" key="1">
    <source>
        <dbReference type="SAM" id="MobiDB-lite"/>
    </source>
</evidence>